<organism evidence="1">
    <name type="scientific">Anguilla anguilla</name>
    <name type="common">European freshwater eel</name>
    <name type="synonym">Muraena anguilla</name>
    <dbReference type="NCBI Taxonomy" id="7936"/>
    <lineage>
        <taxon>Eukaryota</taxon>
        <taxon>Metazoa</taxon>
        <taxon>Chordata</taxon>
        <taxon>Craniata</taxon>
        <taxon>Vertebrata</taxon>
        <taxon>Euteleostomi</taxon>
        <taxon>Actinopterygii</taxon>
        <taxon>Neopterygii</taxon>
        <taxon>Teleostei</taxon>
        <taxon>Anguilliformes</taxon>
        <taxon>Anguillidae</taxon>
        <taxon>Anguilla</taxon>
    </lineage>
</organism>
<name>A0A0E9SZX5_ANGAN</name>
<accession>A0A0E9SZX5</accession>
<dbReference type="EMBL" id="GBXM01061711">
    <property type="protein sequence ID" value="JAH46866.1"/>
    <property type="molecule type" value="Transcribed_RNA"/>
</dbReference>
<proteinExistence type="predicted"/>
<dbReference type="AlphaFoldDB" id="A0A0E9SZX5"/>
<sequence>MFLIVACHPGHIFSCL</sequence>
<reference evidence="1" key="1">
    <citation type="submission" date="2014-11" db="EMBL/GenBank/DDBJ databases">
        <authorList>
            <person name="Amaro Gonzalez C."/>
        </authorList>
    </citation>
    <scope>NUCLEOTIDE SEQUENCE</scope>
</reference>
<protein>
    <submittedName>
        <fullName evidence="1">Uncharacterized protein</fullName>
    </submittedName>
</protein>
<evidence type="ECO:0000313" key="1">
    <source>
        <dbReference type="EMBL" id="JAH46866.1"/>
    </source>
</evidence>
<reference evidence="1" key="2">
    <citation type="journal article" date="2015" name="Fish Shellfish Immunol.">
        <title>Early steps in the European eel (Anguilla anguilla)-Vibrio vulnificus interaction in the gills: Role of the RtxA13 toxin.</title>
        <authorList>
            <person name="Callol A."/>
            <person name="Pajuelo D."/>
            <person name="Ebbesson L."/>
            <person name="Teles M."/>
            <person name="MacKenzie S."/>
            <person name="Amaro C."/>
        </authorList>
    </citation>
    <scope>NUCLEOTIDE SEQUENCE</scope>
</reference>